<evidence type="ECO:0000256" key="2">
    <source>
        <dbReference type="ARBA" id="ARBA00022448"/>
    </source>
</evidence>
<dbReference type="GO" id="GO:0009055">
    <property type="term" value="F:electron transfer activity"/>
    <property type="evidence" value="ECO:0007669"/>
    <property type="project" value="InterPro"/>
</dbReference>
<feature type="chain" id="PRO_5037815612" evidence="10">
    <location>
        <begin position="21"/>
        <end position="204"/>
    </location>
</feature>
<keyword evidence="7 9" id="KW-0408">Iron</keyword>
<comment type="PTM">
    <text evidence="8">Binds 2 heme c groups covalently per subunit.</text>
</comment>
<evidence type="ECO:0000256" key="4">
    <source>
        <dbReference type="ARBA" id="ARBA00022723"/>
    </source>
</evidence>
<keyword evidence="4 9" id="KW-0479">Metal-binding</keyword>
<evidence type="ECO:0000259" key="11">
    <source>
        <dbReference type="PROSITE" id="PS51007"/>
    </source>
</evidence>
<name>A0A918P048_9NEIS</name>
<feature type="domain" description="Cytochrome c" evidence="11">
    <location>
        <begin position="27"/>
        <end position="106"/>
    </location>
</feature>
<gene>
    <name evidence="12" type="ORF">GCM10011289_09770</name>
</gene>
<comment type="subcellular location">
    <subcellularLocation>
        <location evidence="1">Periplasm</location>
    </subcellularLocation>
</comment>
<feature type="binding site" description="axial binding residue" evidence="9">
    <location>
        <position position="141"/>
    </location>
    <ligand>
        <name>heme c</name>
        <dbReference type="ChEBI" id="CHEBI:61717"/>
        <label>2</label>
    </ligand>
    <ligandPart>
        <name>Fe</name>
        <dbReference type="ChEBI" id="CHEBI:18248"/>
    </ligandPart>
</feature>
<evidence type="ECO:0000313" key="12">
    <source>
        <dbReference type="EMBL" id="GGY09120.1"/>
    </source>
</evidence>
<feature type="binding site" description="covalent" evidence="8">
    <location>
        <position position="140"/>
    </location>
    <ligand>
        <name>heme c</name>
        <dbReference type="ChEBI" id="CHEBI:61717"/>
        <label>2</label>
    </ligand>
</feature>
<evidence type="ECO:0000256" key="10">
    <source>
        <dbReference type="SAM" id="SignalP"/>
    </source>
</evidence>
<organism evidence="12 13">
    <name type="scientific">Paludibacterium paludis</name>
    <dbReference type="NCBI Taxonomy" id="1225769"/>
    <lineage>
        <taxon>Bacteria</taxon>
        <taxon>Pseudomonadati</taxon>
        <taxon>Pseudomonadota</taxon>
        <taxon>Betaproteobacteria</taxon>
        <taxon>Neisseriales</taxon>
        <taxon>Chromobacteriaceae</taxon>
        <taxon>Paludibacterium</taxon>
    </lineage>
</organism>
<proteinExistence type="predicted"/>
<dbReference type="SUPFAM" id="SSF46626">
    <property type="entry name" value="Cytochrome c"/>
    <property type="match status" value="2"/>
</dbReference>
<feature type="binding site" description="axial binding residue" evidence="9">
    <location>
        <position position="83"/>
    </location>
    <ligand>
        <name>heme c</name>
        <dbReference type="ChEBI" id="CHEBI:61717"/>
        <label>1</label>
    </ligand>
    <ligandPart>
        <name>Fe</name>
        <dbReference type="ChEBI" id="CHEBI:18248"/>
    </ligandPart>
</feature>
<evidence type="ECO:0000256" key="7">
    <source>
        <dbReference type="ARBA" id="ARBA00023004"/>
    </source>
</evidence>
<dbReference type="GO" id="GO:0020037">
    <property type="term" value="F:heme binding"/>
    <property type="evidence" value="ECO:0007669"/>
    <property type="project" value="InterPro"/>
</dbReference>
<dbReference type="PANTHER" id="PTHR33751:SF9">
    <property type="entry name" value="CYTOCHROME C4"/>
    <property type="match status" value="1"/>
</dbReference>
<dbReference type="EMBL" id="BMYX01000004">
    <property type="protein sequence ID" value="GGY09120.1"/>
    <property type="molecule type" value="Genomic_DNA"/>
</dbReference>
<evidence type="ECO:0000256" key="8">
    <source>
        <dbReference type="PIRSR" id="PIRSR000005-1"/>
    </source>
</evidence>
<feature type="binding site" description="covalent" evidence="8">
    <location>
        <position position="40"/>
    </location>
    <ligand>
        <name>heme c</name>
        <dbReference type="ChEBI" id="CHEBI:61717"/>
        <label>1</label>
    </ligand>
</feature>
<dbReference type="PROSITE" id="PS51007">
    <property type="entry name" value="CYTC"/>
    <property type="match status" value="2"/>
</dbReference>
<dbReference type="PANTHER" id="PTHR33751">
    <property type="entry name" value="CBB3-TYPE CYTOCHROME C OXIDASE SUBUNIT FIXP"/>
    <property type="match status" value="1"/>
</dbReference>
<reference evidence="12" key="2">
    <citation type="submission" date="2020-09" db="EMBL/GenBank/DDBJ databases">
        <authorList>
            <person name="Sun Q."/>
            <person name="Kim S."/>
        </authorList>
    </citation>
    <scope>NUCLEOTIDE SEQUENCE</scope>
    <source>
        <strain evidence="12">KCTC 32182</strain>
    </source>
</reference>
<keyword evidence="6" id="KW-0249">Electron transport</keyword>
<dbReference type="InterPro" id="IPR050597">
    <property type="entry name" value="Cytochrome_c_Oxidase_Subunit"/>
</dbReference>
<reference evidence="12" key="1">
    <citation type="journal article" date="2014" name="Int. J. Syst. Evol. Microbiol.">
        <title>Complete genome sequence of Corynebacterium casei LMG S-19264T (=DSM 44701T), isolated from a smear-ripened cheese.</title>
        <authorList>
            <consortium name="US DOE Joint Genome Institute (JGI-PGF)"/>
            <person name="Walter F."/>
            <person name="Albersmeier A."/>
            <person name="Kalinowski J."/>
            <person name="Ruckert C."/>
        </authorList>
    </citation>
    <scope>NUCLEOTIDE SEQUENCE</scope>
    <source>
        <strain evidence="12">KCTC 32182</strain>
    </source>
</reference>
<keyword evidence="13" id="KW-1185">Reference proteome</keyword>
<dbReference type="Proteomes" id="UP000645257">
    <property type="component" value="Unassembled WGS sequence"/>
</dbReference>
<sequence length="204" mass="21297">MKRTMLLAMAAAALSGNALAQAPAGKGDPIKGKQIAETVCAACHGADGNSVAAANPVLAGQSQAYLVTQLKAFKGGVRKNPTMLGMASTLSENDMQNVAAWFSAQPAKPRQAADKTQMELGKKIYRTGNAATHVPACMACHGPSGAGLPDQYPRLGSQHAGYVAKQLTDFKANADRKNATMYDIASRLSDAEMKAVSEYISGLR</sequence>
<accession>A0A918P048</accession>
<evidence type="ECO:0000256" key="6">
    <source>
        <dbReference type="ARBA" id="ARBA00022982"/>
    </source>
</evidence>
<evidence type="ECO:0000313" key="13">
    <source>
        <dbReference type="Proteomes" id="UP000645257"/>
    </source>
</evidence>
<evidence type="ECO:0000256" key="5">
    <source>
        <dbReference type="ARBA" id="ARBA00022764"/>
    </source>
</evidence>
<evidence type="ECO:0000256" key="3">
    <source>
        <dbReference type="ARBA" id="ARBA00022617"/>
    </source>
</evidence>
<keyword evidence="5" id="KW-0574">Periplasm</keyword>
<dbReference type="GO" id="GO:0042597">
    <property type="term" value="C:periplasmic space"/>
    <property type="evidence" value="ECO:0007669"/>
    <property type="project" value="UniProtKB-SubCell"/>
</dbReference>
<evidence type="ECO:0000256" key="1">
    <source>
        <dbReference type="ARBA" id="ARBA00004418"/>
    </source>
</evidence>
<protein>
    <submittedName>
        <fullName evidence="12">Cytochrome c</fullName>
    </submittedName>
</protein>
<dbReference type="PIRSF" id="PIRSF000005">
    <property type="entry name" value="Cytochrome_c4"/>
    <property type="match status" value="1"/>
</dbReference>
<dbReference type="InterPro" id="IPR024167">
    <property type="entry name" value="Cytochrome_c4-like"/>
</dbReference>
<feature type="signal peptide" evidence="10">
    <location>
        <begin position="1"/>
        <end position="20"/>
    </location>
</feature>
<evidence type="ECO:0000256" key="9">
    <source>
        <dbReference type="PIRSR" id="PIRSR000005-2"/>
    </source>
</evidence>
<feature type="binding site" description="axial binding residue" evidence="9">
    <location>
        <position position="181"/>
    </location>
    <ligand>
        <name>heme c</name>
        <dbReference type="ChEBI" id="CHEBI:61717"/>
        <label>2</label>
    </ligand>
    <ligandPart>
        <name>Fe</name>
        <dbReference type="ChEBI" id="CHEBI:18248"/>
    </ligandPart>
</feature>
<dbReference type="InterPro" id="IPR009056">
    <property type="entry name" value="Cyt_c-like_dom"/>
</dbReference>
<dbReference type="Gene3D" id="1.10.760.10">
    <property type="entry name" value="Cytochrome c-like domain"/>
    <property type="match status" value="2"/>
</dbReference>
<dbReference type="InterPro" id="IPR036909">
    <property type="entry name" value="Cyt_c-like_dom_sf"/>
</dbReference>
<feature type="domain" description="Cytochrome c" evidence="11">
    <location>
        <begin position="116"/>
        <end position="204"/>
    </location>
</feature>
<dbReference type="Pfam" id="PF00034">
    <property type="entry name" value="Cytochrom_C"/>
    <property type="match status" value="2"/>
</dbReference>
<dbReference type="RefSeq" id="WP_189531840.1">
    <property type="nucleotide sequence ID" value="NZ_BMYX01000004.1"/>
</dbReference>
<comment type="caution">
    <text evidence="12">The sequence shown here is derived from an EMBL/GenBank/DDBJ whole genome shotgun (WGS) entry which is preliminary data.</text>
</comment>
<dbReference type="GO" id="GO:0005506">
    <property type="term" value="F:iron ion binding"/>
    <property type="evidence" value="ECO:0007669"/>
    <property type="project" value="InterPro"/>
</dbReference>
<keyword evidence="3 8" id="KW-0349">Heme</keyword>
<feature type="binding site" description="axial binding residue" evidence="9">
    <location>
        <position position="44"/>
    </location>
    <ligand>
        <name>heme c</name>
        <dbReference type="ChEBI" id="CHEBI:61717"/>
        <label>1</label>
    </ligand>
    <ligandPart>
        <name>Fe</name>
        <dbReference type="ChEBI" id="CHEBI:18248"/>
    </ligandPart>
</feature>
<feature type="binding site" description="covalent" evidence="8">
    <location>
        <position position="43"/>
    </location>
    <ligand>
        <name>heme c</name>
        <dbReference type="ChEBI" id="CHEBI:61717"/>
        <label>1</label>
    </ligand>
</feature>
<keyword evidence="2" id="KW-0813">Transport</keyword>
<feature type="binding site" description="covalent" evidence="8">
    <location>
        <position position="137"/>
    </location>
    <ligand>
        <name>heme c</name>
        <dbReference type="ChEBI" id="CHEBI:61717"/>
        <label>2</label>
    </ligand>
</feature>
<dbReference type="AlphaFoldDB" id="A0A918P048"/>
<keyword evidence="10" id="KW-0732">Signal</keyword>